<dbReference type="SUPFAM" id="SSF101898">
    <property type="entry name" value="NHL repeat"/>
    <property type="match status" value="1"/>
</dbReference>
<keyword evidence="5" id="KW-1185">Reference proteome</keyword>
<evidence type="ECO:0000256" key="2">
    <source>
        <dbReference type="ARBA" id="ARBA00022525"/>
    </source>
</evidence>
<organism evidence="4 5">
    <name type="scientific">Sphingomonas abietis</name>
    <dbReference type="NCBI Taxonomy" id="3012344"/>
    <lineage>
        <taxon>Bacteria</taxon>
        <taxon>Pseudomonadati</taxon>
        <taxon>Pseudomonadota</taxon>
        <taxon>Alphaproteobacteria</taxon>
        <taxon>Sphingomonadales</taxon>
        <taxon>Sphingomonadaceae</taxon>
        <taxon>Sphingomonas</taxon>
    </lineage>
</organism>
<feature type="region of interest" description="Disordered" evidence="3">
    <location>
        <begin position="209"/>
        <end position="231"/>
    </location>
</feature>
<comment type="subcellular location">
    <subcellularLocation>
        <location evidence="1">Secreted</location>
    </subcellularLocation>
</comment>
<evidence type="ECO:0000313" key="5">
    <source>
        <dbReference type="Proteomes" id="UP001210865"/>
    </source>
</evidence>
<dbReference type="RefSeq" id="WP_270075956.1">
    <property type="nucleotide sequence ID" value="NZ_CP115174.1"/>
</dbReference>
<dbReference type="Pfam" id="PF03022">
    <property type="entry name" value="MRJP"/>
    <property type="match status" value="1"/>
</dbReference>
<dbReference type="PANTHER" id="PTHR10009:SF18">
    <property type="entry name" value="PROTEIN YELLOW-LIKE PROTEIN"/>
    <property type="match status" value="1"/>
</dbReference>
<dbReference type="Gene3D" id="2.120.10.30">
    <property type="entry name" value="TolB, C-terminal domain"/>
    <property type="match status" value="1"/>
</dbReference>
<dbReference type="InterPro" id="IPR011042">
    <property type="entry name" value="6-blade_b-propeller_TolB-like"/>
</dbReference>
<sequence>MPIPLLSRRASLATLAGAAACCRPGLAVARSAASRSAALAVAARSPWLCNGVAVTADGGMFLGLPRFAGHIDTPSLARVEADGQLRAFPGGTWNGWKPGEDGRDRFVMVNAVHVFADGSLWVVDQGSVEHDPALPQPKIVRLDARTGAVLKVLRFDATILPDGATMNDLRIHGSTLYVTDSGLGAIIVHDLVSGRTWRRLSKQPLLRKPRDAVQRGTDGRPLADGAGKRPETHSDVIEVDAAGQWLYWCAPTGPIRRIPTRLLRDDTKDDAALAAAIQTVALIPTVGGTAIDSLGNIYLSEGERRRITVLSPRGVRATLVEDDRLVSPDAIFIDSNRRLLVPAAQLENIAANAGGRDSTRAPWLVLSMPLPREVGGILLGDAVDGRTA</sequence>
<protein>
    <submittedName>
        <fullName evidence="4">L-dopachrome tautomerase-related protein</fullName>
    </submittedName>
</protein>
<evidence type="ECO:0000256" key="3">
    <source>
        <dbReference type="SAM" id="MobiDB-lite"/>
    </source>
</evidence>
<evidence type="ECO:0000313" key="4">
    <source>
        <dbReference type="EMBL" id="WBO21307.1"/>
    </source>
</evidence>
<dbReference type="InterPro" id="IPR017996">
    <property type="entry name" value="MRJP/yellow-related"/>
</dbReference>
<reference evidence="4 5" key="1">
    <citation type="submission" date="2022-12" db="EMBL/GenBank/DDBJ databases">
        <title>Sphingomonas abieness sp. nov., an endophytic bacterium isolated from Abies koreana.</title>
        <authorList>
            <person name="Jiang L."/>
            <person name="Lee J."/>
        </authorList>
    </citation>
    <scope>NUCLEOTIDE SEQUENCE [LARGE SCALE GENOMIC DNA]</scope>
    <source>
        <strain evidence="5">PAMB 00755</strain>
    </source>
</reference>
<proteinExistence type="predicted"/>
<keyword evidence="2" id="KW-0964">Secreted</keyword>
<evidence type="ECO:0000256" key="1">
    <source>
        <dbReference type="ARBA" id="ARBA00004613"/>
    </source>
</evidence>
<gene>
    <name evidence="4" type="ORF">PBT88_14060</name>
</gene>
<dbReference type="Proteomes" id="UP001210865">
    <property type="component" value="Chromosome"/>
</dbReference>
<accession>A0ABY7NL60</accession>
<dbReference type="PANTHER" id="PTHR10009">
    <property type="entry name" value="PROTEIN YELLOW-RELATED"/>
    <property type="match status" value="1"/>
</dbReference>
<name>A0ABY7NL60_9SPHN</name>
<dbReference type="EMBL" id="CP115174">
    <property type="protein sequence ID" value="WBO21307.1"/>
    <property type="molecule type" value="Genomic_DNA"/>
</dbReference>